<name>A0A7X0DNQ8_NOVIT</name>
<reference evidence="1 2" key="1">
    <citation type="submission" date="2020-08" db="EMBL/GenBank/DDBJ databases">
        <title>Genomic Encyclopedia of Type Strains, Phase IV (KMG-IV): sequencing the most valuable type-strain genomes for metagenomic binning, comparative biology and taxonomic classification.</title>
        <authorList>
            <person name="Goeker M."/>
        </authorList>
    </citation>
    <scope>NUCLEOTIDE SEQUENCE [LARGE SCALE GENOMIC DNA]</scope>
    <source>
        <strain evidence="1 2">DSM 11590</strain>
    </source>
</reference>
<gene>
    <name evidence="1" type="ORF">FHS48_003857</name>
</gene>
<organism evidence="1 2">
    <name type="scientific">Novispirillum itersonii</name>
    <name type="common">Aquaspirillum itersonii</name>
    <dbReference type="NCBI Taxonomy" id="189"/>
    <lineage>
        <taxon>Bacteria</taxon>
        <taxon>Pseudomonadati</taxon>
        <taxon>Pseudomonadota</taxon>
        <taxon>Alphaproteobacteria</taxon>
        <taxon>Rhodospirillales</taxon>
        <taxon>Novispirillaceae</taxon>
        <taxon>Novispirillum</taxon>
    </lineage>
</organism>
<sequence>MMQKRSRGIFAAATILTTVWGGACQAEGIVFQSDLIFAILENVEGGSLTLKTLHSVLGRGDAALLAGSTIKATLSPLSDGGTRHPACVQEITALGWDQERTISAGNGIDCLAFLHDARGAAGLVAGTVAPDLVVRVFLASDLVIDRDNAE</sequence>
<evidence type="ECO:0000313" key="1">
    <source>
        <dbReference type="EMBL" id="MBB6212403.1"/>
    </source>
</evidence>
<dbReference type="RefSeq" id="WP_184266341.1">
    <property type="nucleotide sequence ID" value="NZ_JACIIX010000024.1"/>
</dbReference>
<dbReference type="Proteomes" id="UP000544872">
    <property type="component" value="Unassembled WGS sequence"/>
</dbReference>
<protein>
    <submittedName>
        <fullName evidence="1">Uncharacterized protein</fullName>
    </submittedName>
</protein>
<evidence type="ECO:0000313" key="2">
    <source>
        <dbReference type="Proteomes" id="UP000544872"/>
    </source>
</evidence>
<proteinExistence type="predicted"/>
<keyword evidence="2" id="KW-1185">Reference proteome</keyword>
<dbReference type="AlphaFoldDB" id="A0A7X0DNQ8"/>
<accession>A0A7X0DNQ8</accession>
<dbReference type="PROSITE" id="PS51257">
    <property type="entry name" value="PROKAR_LIPOPROTEIN"/>
    <property type="match status" value="1"/>
</dbReference>
<dbReference type="EMBL" id="JACIIX010000024">
    <property type="protein sequence ID" value="MBB6212403.1"/>
    <property type="molecule type" value="Genomic_DNA"/>
</dbReference>
<comment type="caution">
    <text evidence="1">The sequence shown here is derived from an EMBL/GenBank/DDBJ whole genome shotgun (WGS) entry which is preliminary data.</text>
</comment>